<sequence length="385" mass="41073">MVHQARDPHNALSRDPCPAADGTVFNGLVDFKVACGVDMPKGDLAQVVADNFTHCMDICISWHPKCVGFGFDALGASNPVGNPDNCWPKKIWAPTVTQKYILDSAMATNLPVAADDCDKLGSVYSVKVPGGGPDQKFQISCGKYYAPSSLAEVQASSMANCMDKCVQYNNDHTTKCVAVAYEATQDYGYLNCYFKQAVEQSAMAPNPNYKFDMAIAVGIAQDGAGSIAKTSNSAGPTASSTVPETVDASSATNQNSQQGTSGYLPSWVIGAILGPILALLLAFLVILYAWRKGRRQRADQPMQQSFKVLKVDRPSIASSRDNSMVTTATAVVTPPASAVSAVSPAGELDTAPVRPGELEAYTPPTLGYGHDELDNSSRWKVSRYY</sequence>
<gene>
    <name evidence="3" type="ORF">PG996_005378</name>
</gene>
<name>A0ABR1VLC4_9PEZI</name>
<keyword evidence="2" id="KW-1133">Transmembrane helix</keyword>
<accession>A0ABR1VLC4</accession>
<evidence type="ECO:0000313" key="3">
    <source>
        <dbReference type="EMBL" id="KAK8072030.1"/>
    </source>
</evidence>
<keyword evidence="2" id="KW-0472">Membrane</keyword>
<proteinExistence type="predicted"/>
<evidence type="ECO:0000256" key="2">
    <source>
        <dbReference type="SAM" id="Phobius"/>
    </source>
</evidence>
<keyword evidence="2" id="KW-0812">Transmembrane</keyword>
<evidence type="ECO:0000313" key="4">
    <source>
        <dbReference type="Proteomes" id="UP001446871"/>
    </source>
</evidence>
<dbReference type="EMBL" id="JAQQWM010000003">
    <property type="protein sequence ID" value="KAK8072030.1"/>
    <property type="molecule type" value="Genomic_DNA"/>
</dbReference>
<organism evidence="3 4">
    <name type="scientific">Apiospora saccharicola</name>
    <dbReference type="NCBI Taxonomy" id="335842"/>
    <lineage>
        <taxon>Eukaryota</taxon>
        <taxon>Fungi</taxon>
        <taxon>Dikarya</taxon>
        <taxon>Ascomycota</taxon>
        <taxon>Pezizomycotina</taxon>
        <taxon>Sordariomycetes</taxon>
        <taxon>Xylariomycetidae</taxon>
        <taxon>Amphisphaeriales</taxon>
        <taxon>Apiosporaceae</taxon>
        <taxon>Apiospora</taxon>
    </lineage>
</organism>
<protein>
    <recommendedName>
        <fullName evidence="5">Apple domain-containing protein</fullName>
    </recommendedName>
</protein>
<dbReference type="Proteomes" id="UP001446871">
    <property type="component" value="Unassembled WGS sequence"/>
</dbReference>
<comment type="caution">
    <text evidence="3">The sequence shown here is derived from an EMBL/GenBank/DDBJ whole genome shotgun (WGS) entry which is preliminary data.</text>
</comment>
<reference evidence="3 4" key="1">
    <citation type="submission" date="2023-01" db="EMBL/GenBank/DDBJ databases">
        <title>Analysis of 21 Apiospora genomes using comparative genomics revels a genus with tremendous synthesis potential of carbohydrate active enzymes and secondary metabolites.</title>
        <authorList>
            <person name="Sorensen T."/>
        </authorList>
    </citation>
    <scope>NUCLEOTIDE SEQUENCE [LARGE SCALE GENOMIC DNA]</scope>
    <source>
        <strain evidence="3 4">CBS 83171</strain>
    </source>
</reference>
<keyword evidence="4" id="KW-1185">Reference proteome</keyword>
<evidence type="ECO:0000256" key="1">
    <source>
        <dbReference type="SAM" id="MobiDB-lite"/>
    </source>
</evidence>
<evidence type="ECO:0008006" key="5">
    <source>
        <dbReference type="Google" id="ProtNLM"/>
    </source>
</evidence>
<feature type="transmembrane region" description="Helical" evidence="2">
    <location>
        <begin position="267"/>
        <end position="290"/>
    </location>
</feature>
<feature type="region of interest" description="Disordered" evidence="1">
    <location>
        <begin position="228"/>
        <end position="258"/>
    </location>
</feature>